<proteinExistence type="predicted"/>
<dbReference type="PANTHER" id="PTHR44119">
    <property type="entry name" value="MAGNESIUM-CHELATASE SUBUNIT CHLH, CHLOROPLASTIC"/>
    <property type="match status" value="1"/>
</dbReference>
<gene>
    <name evidence="3" type="ORF">J3E07_000715</name>
</gene>
<dbReference type="Proteomes" id="UP000740329">
    <property type="component" value="Unassembled WGS sequence"/>
</dbReference>
<reference evidence="3" key="1">
    <citation type="submission" date="2021-03" db="EMBL/GenBank/DDBJ databases">
        <title>Genomic Encyclopedia of Type Strains, Phase IV (KMG-V): Genome sequencing to study the core and pangenomes of soil and plant-associated prokaryotes.</title>
        <authorList>
            <person name="Whitman W."/>
        </authorList>
    </citation>
    <scope>NUCLEOTIDE SEQUENCE</scope>
    <source>
        <strain evidence="3">C4</strain>
    </source>
</reference>
<dbReference type="Pfam" id="PF02514">
    <property type="entry name" value="CobN-Mg_chel"/>
    <property type="match status" value="1"/>
</dbReference>
<dbReference type="EMBL" id="JAGGMV010000001">
    <property type="protein sequence ID" value="MBP2201317.1"/>
    <property type="molecule type" value="Genomic_DNA"/>
</dbReference>
<dbReference type="CDD" id="cd10150">
    <property type="entry name" value="CobN_like"/>
    <property type="match status" value="1"/>
</dbReference>
<evidence type="ECO:0000259" key="2">
    <source>
        <dbReference type="Pfam" id="PF02514"/>
    </source>
</evidence>
<feature type="domain" description="CobN/magnesium chelatase" evidence="2">
    <location>
        <begin position="141"/>
        <end position="1355"/>
    </location>
</feature>
<sequence length="1373" mass="158351">MIKIGFVSTTDSDDAIFVEALNQIKNDLIDKCNSDENNENNENNNSNKNNVNLSDYLGFKIYPYKSDEEKYLEFKEFSKNANIVFTKLMGGKDSFPQFEDFKEHLKNYNVPFLPLPTIGESHPELDEAVTVPNDVKLEVTKYLGLDGIENYKNLIIYLSQNFGKVSSAQSKQQTNKSTNRLKNPILTLDFEKPKAVPWQGITWDNKYFEETEDYLKYLKEKYNYSEEEIRSKPKIGVIFYRNFYISNNRQHIEFICNNLFEKGAIPIPVFYASLENDLGCIGIRKTFEKYFYANKVEKFGETIIDALLNTSMFTLSMGTRTDLIEGEAEFLTNLNVPIIQANVLLNDFKQWHESIAGMSPMDLVIGVAMPEFDGCIIHFPISSSERLGYNELNTEIKKYIPIKDRAEKLVDMTLNYSVLNKKPSSDKKIAIVFHNYPPRNDKIACAHGLDSPESVLNILKTMKNAGYEVNTEYENGTELIKQMLNCATNDLRYMTEDKIKNAVGKINREDYKEWYDTLSDKVKKELVRDWGDIPGEVMNFDGNLIIPGILEGNVFISVQPQRGYSDNKEALYHSVDIVPPHHYIAYYKWIKNVFKADAVMHIGKHGTLEWLPGKGLGLSEDCYPDVCSELPNIYPYIVNNPGEGTQAKRRGYATIITHLIPPMTISEIYDDLMTLERSIDEYYELDGTENKNKINDVADVDINNKGDIIDMDKIMTDKKKFLKQEIIEKIRELKLDEDLMDSKSFEDIGTTGRKNSERTTNTEEESNSTDECYINYLNSMCKEEFDDFLTKIHNYLEDLKTRQINDGLHIMGVPLYDTKLNNMLFMITRWQYQYLEILSGCMGYNWNELNEDKGKNHFIIDKIYEIGSNLLFEYEKLDFDKNKINELYDFCKNPENANNLENIENIEIMGKEDVLYNISLTKDLKELLKTISDIHENLMKVDDELKNTVRGIAGEYIPPRIAGAPTRDTRCIPTGRNFYSCNPEEIPTTSANDLGIKLANQLIDKYVAEEGDYPEYLGVVVWSSPTMRTKGDDIAEILHLLGVKPVWKNKKVIGTEVIPLEELKRPRIDVTLRISGLLRDTFPQIIYLIDDAIRVVAKLDEPDEMNFIKKHYKEEMTEKINSGMSEVEAEKTSLYRIFGDRAGTYGAGIAELITEQNWETVEDMGKVYVEWGCNAYGRDFYGVVAKDEFIRQLSRIQATVKNEDNQEGDILEGDDFNSYHGGLIAAVTHYSGKQPKSYIGDSSNPNKLETKHLKEECKQIFRTKIMNPKWIKGMKRHGYKGAGDMSKMIDNTFAWDATSNIADDWMYETIAKTYVFDKEMQEFFEENNPYAELNIIERLFEADARNMWNASEETLEKLRQRYLEIDGDLEENM</sequence>
<accession>A0A8J7RDL0</accession>
<protein>
    <submittedName>
        <fullName evidence="3">Cobaltochelatase CobN</fullName>
        <ecNumber evidence="3">6.6.1.2</ecNumber>
    </submittedName>
</protein>
<dbReference type="InterPro" id="IPR003672">
    <property type="entry name" value="CobN/Mg_chltase"/>
</dbReference>
<organism evidence="3 4">
    <name type="scientific">Methanococcus voltae</name>
    <dbReference type="NCBI Taxonomy" id="2188"/>
    <lineage>
        <taxon>Archaea</taxon>
        <taxon>Methanobacteriati</taxon>
        <taxon>Methanobacteriota</taxon>
        <taxon>Methanomada group</taxon>
        <taxon>Methanococci</taxon>
        <taxon>Methanococcales</taxon>
        <taxon>Methanococcaceae</taxon>
        <taxon>Methanococcus</taxon>
    </lineage>
</organism>
<name>A0A8J7RDL0_METVO</name>
<keyword evidence="3" id="KW-0436">Ligase</keyword>
<dbReference type="GO" id="GO:0051116">
    <property type="term" value="F:cobaltochelatase activity"/>
    <property type="evidence" value="ECO:0007669"/>
    <property type="project" value="UniProtKB-EC"/>
</dbReference>
<evidence type="ECO:0000313" key="3">
    <source>
        <dbReference type="EMBL" id="MBP2201317.1"/>
    </source>
</evidence>
<dbReference type="PANTHER" id="PTHR44119:SF4">
    <property type="entry name" value="AEROBIC COBALTOCHELATASE SUBUNIT COBN"/>
    <property type="match status" value="1"/>
</dbReference>
<evidence type="ECO:0000313" key="4">
    <source>
        <dbReference type="Proteomes" id="UP000740329"/>
    </source>
</evidence>
<feature type="region of interest" description="Disordered" evidence="1">
    <location>
        <begin position="746"/>
        <end position="767"/>
    </location>
</feature>
<dbReference type="EC" id="6.6.1.2" evidence="3"/>
<evidence type="ECO:0000256" key="1">
    <source>
        <dbReference type="SAM" id="MobiDB-lite"/>
    </source>
</evidence>
<dbReference type="RefSeq" id="WP_209590760.1">
    <property type="nucleotide sequence ID" value="NZ_JAGGMV010000001.1"/>
</dbReference>
<comment type="caution">
    <text evidence="3">The sequence shown here is derived from an EMBL/GenBank/DDBJ whole genome shotgun (WGS) entry which is preliminary data.</text>
</comment>